<accession>A0A381Y8I6</accession>
<dbReference type="AlphaFoldDB" id="A0A381Y8I6"/>
<organism evidence="1">
    <name type="scientific">marine metagenome</name>
    <dbReference type="NCBI Taxonomy" id="408172"/>
    <lineage>
        <taxon>unclassified sequences</taxon>
        <taxon>metagenomes</taxon>
        <taxon>ecological metagenomes</taxon>
    </lineage>
</organism>
<name>A0A381Y8I6_9ZZZZ</name>
<proteinExistence type="predicted"/>
<reference evidence="1" key="1">
    <citation type="submission" date="2018-05" db="EMBL/GenBank/DDBJ databases">
        <authorList>
            <person name="Lanie J.A."/>
            <person name="Ng W.-L."/>
            <person name="Kazmierczak K.M."/>
            <person name="Andrzejewski T.M."/>
            <person name="Davidsen T.M."/>
            <person name="Wayne K.J."/>
            <person name="Tettelin H."/>
            <person name="Glass J.I."/>
            <person name="Rusch D."/>
            <person name="Podicherti R."/>
            <person name="Tsui H.-C.T."/>
            <person name="Winkler M.E."/>
        </authorList>
    </citation>
    <scope>NUCLEOTIDE SEQUENCE</scope>
</reference>
<sequence length="35" mass="3755">MVAIVVIGVVMYFAYGWIKRGGSGGGRKVKPVVKM</sequence>
<evidence type="ECO:0000313" key="1">
    <source>
        <dbReference type="EMBL" id="SVA73295.1"/>
    </source>
</evidence>
<dbReference type="EMBL" id="UINC01017624">
    <property type="protein sequence ID" value="SVA73295.1"/>
    <property type="molecule type" value="Genomic_DNA"/>
</dbReference>
<protein>
    <submittedName>
        <fullName evidence="1">Uncharacterized protein</fullName>
    </submittedName>
</protein>
<gene>
    <name evidence="1" type="ORF">METZ01_LOCUS126149</name>
</gene>